<dbReference type="OrthoDB" id="10063592at2759"/>
<sequence length="416" mass="45806">MTVFEFLKGTTNLTFFILCFFRSYNKVVKSYFQTTEADQLQADIQLHRKIVAAAERLANDRTTNKLVRKKRKRDFKAAATKLRGLEKGLYQLRLSASKPDISEFDGLSQLPKSSVGSGFSLNSLKHWPNFMNPKIGFVAKSCPTTPRGSIQDMSQEDVEKLSVGKAFNMRGPAQRTANKISALNWAEKQRRSSGALPPSVPQRKHTTGSLGYCQSDSSSLACQSTSSIAFETPTYSNIGYESVVPYQSSYRRSNFPTLQERYGLASRSRSTSSYGEPIRRTEYHGQHQSTISEKRDTDSVIATGFSTSSLDRRMLRSRPTSTTSVNPQLRDSTSSGVSSASSFAGSPCTMSRTTTFPVSPEYGEPSSHTMTSSISSSRLQPQNIDHILSSISSRAAIHFKNSPALGSPSKKTATVV</sequence>
<dbReference type="EMBL" id="CAJFDH010000004">
    <property type="protein sequence ID" value="CAD5219010.1"/>
    <property type="molecule type" value="Genomic_DNA"/>
</dbReference>
<dbReference type="GO" id="GO:0090162">
    <property type="term" value="P:establishment of epithelial cell polarity"/>
    <property type="evidence" value="ECO:0007669"/>
    <property type="project" value="InterPro"/>
</dbReference>
<dbReference type="Proteomes" id="UP000614601">
    <property type="component" value="Unassembled WGS sequence"/>
</dbReference>
<accession>A0A811KU80</accession>
<feature type="compositionally biased region" description="Polar residues" evidence="1">
    <location>
        <begin position="348"/>
        <end position="357"/>
    </location>
</feature>
<feature type="region of interest" description="Disordered" evidence="1">
    <location>
        <begin position="309"/>
        <end position="379"/>
    </location>
</feature>
<organism evidence="2 3">
    <name type="scientific">Bursaphelenchus okinawaensis</name>
    <dbReference type="NCBI Taxonomy" id="465554"/>
    <lineage>
        <taxon>Eukaryota</taxon>
        <taxon>Metazoa</taxon>
        <taxon>Ecdysozoa</taxon>
        <taxon>Nematoda</taxon>
        <taxon>Chromadorea</taxon>
        <taxon>Rhabditida</taxon>
        <taxon>Tylenchina</taxon>
        <taxon>Tylenchomorpha</taxon>
        <taxon>Aphelenchoidea</taxon>
        <taxon>Aphelenchoididae</taxon>
        <taxon>Bursaphelenchus</taxon>
    </lineage>
</organism>
<dbReference type="Proteomes" id="UP000783686">
    <property type="component" value="Unassembled WGS sequence"/>
</dbReference>
<feature type="region of interest" description="Disordered" evidence="1">
    <location>
        <begin position="188"/>
        <end position="210"/>
    </location>
</feature>
<feature type="compositionally biased region" description="Polar residues" evidence="1">
    <location>
        <begin position="318"/>
        <end position="331"/>
    </location>
</feature>
<dbReference type="PANTHER" id="PTHR46079:SF2">
    <property type="entry name" value="FERM DOMAIN-CONTAINING PROTEIN"/>
    <property type="match status" value="1"/>
</dbReference>
<feature type="compositionally biased region" description="Low complexity" evidence="1">
    <location>
        <begin position="366"/>
        <end position="377"/>
    </location>
</feature>
<dbReference type="PANTHER" id="PTHR46079">
    <property type="entry name" value="FERM DOMAIN-CONTAINING PROTEIN 4"/>
    <property type="match status" value="1"/>
</dbReference>
<proteinExistence type="predicted"/>
<feature type="compositionally biased region" description="Low complexity" evidence="1">
    <location>
        <begin position="332"/>
        <end position="346"/>
    </location>
</feature>
<reference evidence="2" key="1">
    <citation type="submission" date="2020-09" db="EMBL/GenBank/DDBJ databases">
        <authorList>
            <person name="Kikuchi T."/>
        </authorList>
    </citation>
    <scope>NUCLEOTIDE SEQUENCE</scope>
    <source>
        <strain evidence="2">SH1</strain>
    </source>
</reference>
<keyword evidence="3" id="KW-1185">Reference proteome</keyword>
<evidence type="ECO:0000313" key="3">
    <source>
        <dbReference type="Proteomes" id="UP000614601"/>
    </source>
</evidence>
<evidence type="ECO:0000256" key="1">
    <source>
        <dbReference type="SAM" id="MobiDB-lite"/>
    </source>
</evidence>
<gene>
    <name evidence="2" type="ORF">BOKJ2_LOCUS8220</name>
</gene>
<dbReference type="EMBL" id="CAJFCW020000004">
    <property type="protein sequence ID" value="CAG9112275.1"/>
    <property type="molecule type" value="Genomic_DNA"/>
</dbReference>
<dbReference type="AlphaFoldDB" id="A0A811KU80"/>
<name>A0A811KU80_9BILA</name>
<comment type="caution">
    <text evidence="2">The sequence shown here is derived from an EMBL/GenBank/DDBJ whole genome shotgun (WGS) entry which is preliminary data.</text>
</comment>
<protein>
    <submittedName>
        <fullName evidence="2">Uncharacterized protein</fullName>
    </submittedName>
</protein>
<evidence type="ECO:0000313" key="2">
    <source>
        <dbReference type="EMBL" id="CAD5219010.1"/>
    </source>
</evidence>
<dbReference type="InterPro" id="IPR047176">
    <property type="entry name" value="FRMD4A/B"/>
</dbReference>